<dbReference type="GO" id="GO:0016887">
    <property type="term" value="F:ATP hydrolysis activity"/>
    <property type="evidence" value="ECO:0007669"/>
    <property type="project" value="InterPro"/>
</dbReference>
<dbReference type="InterPro" id="IPR027417">
    <property type="entry name" value="P-loop_NTPase"/>
</dbReference>
<evidence type="ECO:0000259" key="1">
    <source>
        <dbReference type="Pfam" id="PF13304"/>
    </source>
</evidence>
<dbReference type="Pfam" id="PF13304">
    <property type="entry name" value="AAA_21"/>
    <property type="match status" value="1"/>
</dbReference>
<reference evidence="2" key="1">
    <citation type="submission" date="2012-03" db="EMBL/GenBank/DDBJ databases">
        <title>Functional metagenomics reveals considerable lignocellulase gene clusters in the gut microbiome of a wood-feeding higher termite.</title>
        <authorList>
            <person name="Liu N."/>
        </authorList>
    </citation>
    <scope>NUCLEOTIDE SEQUENCE</scope>
</reference>
<organism evidence="2">
    <name type="scientific">uncultured bacterium contig00046</name>
    <dbReference type="NCBI Taxonomy" id="1181532"/>
    <lineage>
        <taxon>Bacteria</taxon>
        <taxon>environmental samples</taxon>
    </lineage>
</organism>
<sequence length="413" mass="48274">MKKFEKFNFIFYICRKFPKGEFKMVLEIRLSNFFSIKEEITLDMRASNSSSQKNRDLHNNTFKNNDEKILKSVAIYGANASGKSNIIKAMQFCCSMVLNSHLHNENTIFNFSPFKFDDYSKKESSFFIRFVINNIEYEYSFSLNRSEITTEELYYYPNGRRAKIFTRNEKAGKEKNKIYSFSYAIPKPMDVAENTSRKTLYVSRASQLDREIPKSIFKFFDNSFIIGYPTLGDKEVESLYNQNRKSLLKSLSIADSDIVDINLKEGLSFQTFHRVNKDVPLDLISEESKGTQVLFFLMLAVIDIVKNNKILLIDEIENSLHSKIVEYIIELFHISNSAQIIFTTHNTNLLNLNKLRKDQIYFVNKKEDGSSDLYSLFDYKDFRDNMDLEKAYLQGRFDAVPYIDNSAIRSIIE</sequence>
<dbReference type="PANTHER" id="PTHR40396">
    <property type="entry name" value="ATPASE-LIKE PROTEIN"/>
    <property type="match status" value="1"/>
</dbReference>
<dbReference type="GO" id="GO:0005524">
    <property type="term" value="F:ATP binding"/>
    <property type="evidence" value="ECO:0007669"/>
    <property type="project" value="InterPro"/>
</dbReference>
<feature type="domain" description="ATPase AAA-type core" evidence="1">
    <location>
        <begin position="73"/>
        <end position="351"/>
    </location>
</feature>
<dbReference type="AlphaFoldDB" id="A0A806KG49"/>
<dbReference type="PANTHER" id="PTHR40396:SF1">
    <property type="entry name" value="ATPASE AAA-TYPE CORE DOMAIN-CONTAINING PROTEIN"/>
    <property type="match status" value="1"/>
</dbReference>
<dbReference type="InterPro" id="IPR003959">
    <property type="entry name" value="ATPase_AAA_core"/>
</dbReference>
<proteinExistence type="predicted"/>
<evidence type="ECO:0000313" key="2">
    <source>
        <dbReference type="EMBL" id="AGS51769.1"/>
    </source>
</evidence>
<dbReference type="SUPFAM" id="SSF52540">
    <property type="entry name" value="P-loop containing nucleoside triphosphate hydrolases"/>
    <property type="match status" value="1"/>
</dbReference>
<protein>
    <recommendedName>
        <fullName evidence="1">ATPase AAA-type core domain-containing protein</fullName>
    </recommendedName>
</protein>
<dbReference type="EMBL" id="JQ844170">
    <property type="protein sequence ID" value="AGS51769.1"/>
    <property type="molecule type" value="Genomic_DNA"/>
</dbReference>
<accession>A0A806KG49</accession>
<dbReference type="Gene3D" id="3.40.50.300">
    <property type="entry name" value="P-loop containing nucleotide triphosphate hydrolases"/>
    <property type="match status" value="1"/>
</dbReference>
<name>A0A806KG49_9BACT</name>